<feature type="coiled-coil region" evidence="1">
    <location>
        <begin position="55"/>
        <end position="246"/>
    </location>
</feature>
<accession>A0A6A4HP55</accession>
<reference evidence="2" key="1">
    <citation type="journal article" date="2019" name="Environ. Microbiol.">
        <title>Fungal ecological strategies reflected in gene transcription - a case study of two litter decomposers.</title>
        <authorList>
            <person name="Barbi F."/>
            <person name="Kohler A."/>
            <person name="Barry K."/>
            <person name="Baskaran P."/>
            <person name="Daum C."/>
            <person name="Fauchery L."/>
            <person name="Ihrmark K."/>
            <person name="Kuo A."/>
            <person name="LaButti K."/>
            <person name="Lipzen A."/>
            <person name="Morin E."/>
            <person name="Grigoriev I.V."/>
            <person name="Henrissat B."/>
            <person name="Lindahl B."/>
            <person name="Martin F."/>
        </authorList>
    </citation>
    <scope>NUCLEOTIDE SEQUENCE</scope>
    <source>
        <strain evidence="2">JB14</strain>
    </source>
</reference>
<dbReference type="EMBL" id="ML769470">
    <property type="protein sequence ID" value="KAE9399431.1"/>
    <property type="molecule type" value="Genomic_DNA"/>
</dbReference>
<protein>
    <submittedName>
        <fullName evidence="2">Uncharacterized protein</fullName>
    </submittedName>
</protein>
<keyword evidence="3" id="KW-1185">Reference proteome</keyword>
<evidence type="ECO:0000313" key="3">
    <source>
        <dbReference type="Proteomes" id="UP000799118"/>
    </source>
</evidence>
<sequence>MRTNRHNSVNINDLAMNEGFVPRVAKDMVNDHLSFAETEAGKAIETDFKLLSNQLEERERLIDEKMAKLTLKEKEILEVFARAEEDSRVMQEKLEKERQEMKQMHDEQLKKFSDEQEKAQAALKEYQASADRKEKEWLAQVDREKVLARNRADEATRNHEYSIRRLESLADDEARARRAAQSDVANYQSKLNSALQREKEGLEKIRRLKSQNYEADLDKEDLEIKLADAKEKQEKLRKRIHRLEGYLDKCPKRHPGYD</sequence>
<dbReference type="OrthoDB" id="10644199at2759"/>
<dbReference type="Proteomes" id="UP000799118">
    <property type="component" value="Unassembled WGS sequence"/>
</dbReference>
<keyword evidence="1" id="KW-0175">Coiled coil</keyword>
<dbReference type="AlphaFoldDB" id="A0A6A4HP55"/>
<proteinExistence type="predicted"/>
<organism evidence="2 3">
    <name type="scientific">Gymnopus androsaceus JB14</name>
    <dbReference type="NCBI Taxonomy" id="1447944"/>
    <lineage>
        <taxon>Eukaryota</taxon>
        <taxon>Fungi</taxon>
        <taxon>Dikarya</taxon>
        <taxon>Basidiomycota</taxon>
        <taxon>Agaricomycotina</taxon>
        <taxon>Agaricomycetes</taxon>
        <taxon>Agaricomycetidae</taxon>
        <taxon>Agaricales</taxon>
        <taxon>Marasmiineae</taxon>
        <taxon>Omphalotaceae</taxon>
        <taxon>Gymnopus</taxon>
    </lineage>
</organism>
<evidence type="ECO:0000256" key="1">
    <source>
        <dbReference type="SAM" id="Coils"/>
    </source>
</evidence>
<name>A0A6A4HP55_9AGAR</name>
<evidence type="ECO:0000313" key="2">
    <source>
        <dbReference type="EMBL" id="KAE9399431.1"/>
    </source>
</evidence>
<gene>
    <name evidence="2" type="ORF">BT96DRAFT_858322</name>
</gene>